<gene>
    <name evidence="3" type="ORF">SHALO_1366</name>
</gene>
<dbReference type="RefSeq" id="WP_069477944.1">
    <property type="nucleotide sequence ID" value="NZ_CP017111.1"/>
</dbReference>
<evidence type="ECO:0000256" key="1">
    <source>
        <dbReference type="SAM" id="MobiDB-lite"/>
    </source>
</evidence>
<feature type="region of interest" description="Disordered" evidence="1">
    <location>
        <begin position="1"/>
        <end position="24"/>
    </location>
</feature>
<dbReference type="PATRIC" id="fig|1193502.14.peg.1386"/>
<protein>
    <submittedName>
        <fullName evidence="3">Putative flagellar protein FlgJ</fullName>
    </submittedName>
</protein>
<proteinExistence type="predicted"/>
<dbReference type="EMBL" id="CP017111">
    <property type="protein sequence ID" value="AOO65142.1"/>
    <property type="molecule type" value="Genomic_DNA"/>
</dbReference>
<dbReference type="InterPro" id="IPR019301">
    <property type="entry name" value="Flagellar_prot_FlgJ_N"/>
</dbReference>
<accession>A0A1D7TJE3</accession>
<sequence>MQTDSSVALLNANYNPTPTSVDNTEQNDALLKEQTDKFEAFFLKQILDIALSSDEEGGLYEKDAGDKIYKSMYNDTMSNALSGNLGLSEMLFSYLKEER</sequence>
<dbReference type="Proteomes" id="UP000094609">
    <property type="component" value="Chromosome"/>
</dbReference>
<keyword evidence="4" id="KW-1185">Reference proteome</keyword>
<dbReference type="KEGG" id="shal:SHALO_1366"/>
<organism evidence="3 4">
    <name type="scientific">Sulfurospirillum halorespirans DSM 13726</name>
    <dbReference type="NCBI Taxonomy" id="1193502"/>
    <lineage>
        <taxon>Bacteria</taxon>
        <taxon>Pseudomonadati</taxon>
        <taxon>Campylobacterota</taxon>
        <taxon>Epsilonproteobacteria</taxon>
        <taxon>Campylobacterales</taxon>
        <taxon>Sulfurospirillaceae</taxon>
        <taxon>Sulfurospirillum</taxon>
    </lineage>
</organism>
<name>A0A1D7TJE3_9BACT</name>
<reference evidence="4" key="1">
    <citation type="submission" date="2016-08" db="EMBL/GenBank/DDBJ databases">
        <title>Complete genome sequence of the organohalide-respiring Epsilonproteobacterium Sulfurospirillum halorespirans.</title>
        <authorList>
            <person name="Goris T."/>
            <person name="Zimmermann J."/>
            <person name="Schenz B."/>
            <person name="Lemos M."/>
            <person name="Hackermueller J."/>
            <person name="Diekert G."/>
        </authorList>
    </citation>
    <scope>NUCLEOTIDE SEQUENCE [LARGE SCALE GENOMIC DNA]</scope>
    <source>
        <strain>DSM 13726</strain>
        <strain evidence="4">PCE-M2</strain>
    </source>
</reference>
<feature type="domain" description="Flagellar protein FlgJ N-terminal" evidence="2">
    <location>
        <begin position="54"/>
        <end position="92"/>
    </location>
</feature>
<dbReference type="STRING" id="1193502.SHALO_1366"/>
<evidence type="ECO:0000313" key="4">
    <source>
        <dbReference type="Proteomes" id="UP000094609"/>
    </source>
</evidence>
<evidence type="ECO:0000259" key="2">
    <source>
        <dbReference type="Pfam" id="PF10135"/>
    </source>
</evidence>
<keyword evidence="3" id="KW-0282">Flagellum</keyword>
<dbReference type="AlphaFoldDB" id="A0A1D7TJE3"/>
<keyword evidence="3" id="KW-0966">Cell projection</keyword>
<dbReference type="Pfam" id="PF10135">
    <property type="entry name" value="Rod-binding"/>
    <property type="match status" value="1"/>
</dbReference>
<keyword evidence="3" id="KW-0969">Cilium</keyword>
<evidence type="ECO:0000313" key="3">
    <source>
        <dbReference type="EMBL" id="AOO65142.1"/>
    </source>
</evidence>